<dbReference type="RefSeq" id="WP_346754124.1">
    <property type="nucleotide sequence ID" value="NZ_JAUJEA010000009.1"/>
</dbReference>
<comment type="caution">
    <text evidence="2">The sequence shown here is derived from an EMBL/GenBank/DDBJ whole genome shotgun (WGS) entry which is preliminary data.</text>
</comment>
<dbReference type="InterPro" id="IPR010870">
    <property type="entry name" value="Porin_O/P"/>
</dbReference>
<evidence type="ECO:0000313" key="3">
    <source>
        <dbReference type="Proteomes" id="UP001172082"/>
    </source>
</evidence>
<feature type="chain" id="PRO_5047178049" evidence="1">
    <location>
        <begin position="24"/>
        <end position="393"/>
    </location>
</feature>
<dbReference type="EMBL" id="JAUJEA010000009">
    <property type="protein sequence ID" value="MDN5204102.1"/>
    <property type="molecule type" value="Genomic_DNA"/>
</dbReference>
<reference evidence="2" key="1">
    <citation type="submission" date="2023-06" db="EMBL/GenBank/DDBJ databases">
        <title>Genomic of Parafulvivirga corallium.</title>
        <authorList>
            <person name="Wang G."/>
        </authorList>
    </citation>
    <scope>NUCLEOTIDE SEQUENCE</scope>
    <source>
        <strain evidence="2">BMA10</strain>
    </source>
</reference>
<name>A0ABT8KTK3_9BACT</name>
<feature type="signal peptide" evidence="1">
    <location>
        <begin position="1"/>
        <end position="23"/>
    </location>
</feature>
<dbReference type="Gene3D" id="2.40.160.10">
    <property type="entry name" value="Porin"/>
    <property type="match status" value="1"/>
</dbReference>
<dbReference type="InterPro" id="IPR023614">
    <property type="entry name" value="Porin_dom_sf"/>
</dbReference>
<proteinExistence type="predicted"/>
<dbReference type="SUPFAM" id="SSF56935">
    <property type="entry name" value="Porins"/>
    <property type="match status" value="1"/>
</dbReference>
<accession>A0ABT8KTK3</accession>
<dbReference type="Pfam" id="PF07396">
    <property type="entry name" value="Porin_O_P"/>
    <property type="match status" value="1"/>
</dbReference>
<keyword evidence="3" id="KW-1185">Reference proteome</keyword>
<dbReference type="Proteomes" id="UP001172082">
    <property type="component" value="Unassembled WGS sequence"/>
</dbReference>
<gene>
    <name evidence="2" type="ORF">QQ008_22105</name>
</gene>
<evidence type="ECO:0000313" key="2">
    <source>
        <dbReference type="EMBL" id="MDN5204102.1"/>
    </source>
</evidence>
<protein>
    <submittedName>
        <fullName evidence="2">Porin</fullName>
    </submittedName>
</protein>
<evidence type="ECO:0000256" key="1">
    <source>
        <dbReference type="SAM" id="SignalP"/>
    </source>
</evidence>
<organism evidence="2 3">
    <name type="scientific">Splendidivirga corallicola</name>
    <dbReference type="NCBI Taxonomy" id="3051826"/>
    <lineage>
        <taxon>Bacteria</taxon>
        <taxon>Pseudomonadati</taxon>
        <taxon>Bacteroidota</taxon>
        <taxon>Cytophagia</taxon>
        <taxon>Cytophagales</taxon>
        <taxon>Splendidivirgaceae</taxon>
        <taxon>Splendidivirga</taxon>
    </lineage>
</organism>
<sequence length="393" mass="44568">MRHTKKLRLTLLLFLLLSFNLHAQDKTGNKFGKGIKIEAQDSSFSMKFSTRFQTLYEGTLNLEDNEWSDKLLVRRARLKFEGYAYSKKLEYKVELGLSNRDIGGEIAQNNNTANIILDAVLKYKFHPNWQLWFGQTKLPGNRERVISSQKLQFVDRSLVNSRFNIDRDLGVQLHHKGKLGNGILKQAIAMSMGEGRNITSNNVGGYSYTARVEYLPFGDFTSKGDYFGSDLKREEKPKLSIGATYNFNDGAGRQGGQLKSFVTDTNGDQIINDLSTIFIDAMFKYQGFSIMSEYANKTASKDVDASNKFNTGTGLVFQAGYLLKSNLEIAGRYTQITPDNTTFSGLKEETEYTLGFSKYFVGHSLKIQTDASFVDILNNDNIFRYRFQVELSF</sequence>
<keyword evidence="1" id="KW-0732">Signal</keyword>